<proteinExistence type="predicted"/>
<accession>U5N8I2</accession>
<dbReference type="STRING" id="946483.Cenrod_0366"/>
<name>U5N8I2_9BURK</name>
<evidence type="ECO:0000313" key="2">
    <source>
        <dbReference type="EMBL" id="AGX86489.1"/>
    </source>
</evidence>
<reference evidence="2 3" key="1">
    <citation type="journal article" date="2013" name="Genome Biol.">
        <title>Genomic analysis reveals key aspects of prokaryotic symbiosis in the phototrophic consortium "Chlorochromatium aggregatum".</title>
        <authorList>
            <person name="Liu Z."/>
            <person name="Muller J."/>
            <person name="Li T."/>
            <person name="Alvey R.M."/>
            <person name="Vogl K."/>
            <person name="Frigaard N.U."/>
            <person name="Rockwell N.C."/>
            <person name="Boyd E.S."/>
            <person name="Tomsho L.P."/>
            <person name="Schuster S.C."/>
            <person name="Henke P."/>
            <person name="Rohde M."/>
            <person name="Overmann J."/>
            <person name="Bryant D.A."/>
        </authorList>
    </citation>
    <scope>NUCLEOTIDE SEQUENCE [LARGE SCALE GENOMIC DNA]</scope>
    <source>
        <strain evidence="2">CR</strain>
    </source>
</reference>
<dbReference type="HOGENOM" id="CLU_094869_1_0_4"/>
<organism evidence="2 3">
    <name type="scientific">Candidatus Symbiobacter mobilis CR</name>
    <dbReference type="NCBI Taxonomy" id="946483"/>
    <lineage>
        <taxon>Bacteria</taxon>
        <taxon>Pseudomonadati</taxon>
        <taxon>Pseudomonadota</taxon>
        <taxon>Betaproteobacteria</taxon>
        <taxon>Burkholderiales</taxon>
        <taxon>Comamonadaceae</taxon>
    </lineage>
</organism>
<feature type="coiled-coil region" evidence="1">
    <location>
        <begin position="134"/>
        <end position="161"/>
    </location>
</feature>
<keyword evidence="3" id="KW-1185">Reference proteome</keyword>
<evidence type="ECO:0000256" key="1">
    <source>
        <dbReference type="SAM" id="Coils"/>
    </source>
</evidence>
<keyword evidence="1" id="KW-0175">Coiled coil</keyword>
<dbReference type="KEGG" id="cbx:Cenrod_0366"/>
<dbReference type="Proteomes" id="UP000017184">
    <property type="component" value="Chromosome"/>
</dbReference>
<dbReference type="AlphaFoldDB" id="U5N8I2"/>
<dbReference type="eggNOG" id="ENOG502ZBU8">
    <property type="taxonomic scope" value="Bacteria"/>
</dbReference>
<evidence type="ECO:0000313" key="3">
    <source>
        <dbReference type="Proteomes" id="UP000017184"/>
    </source>
</evidence>
<gene>
    <name evidence="2" type="ORF">Cenrod_0366</name>
</gene>
<sequence>MGHSAVQGALARGLRWLLPVGMAVGYASGVMAGEIYTCIDGQGRKLTSDRPIKECRDREQLMLNPSGTVKARIGPVLTERELGLLEAQRRREKAEQDRLLEEKKRDRALLARYPTPELHSKDRAAALANIDRIKQIAARRIAELKKDRQKLLAEADFYKQDRSKMPAKLSHQIDEVGQALAAQDRFLAEQNAEAERINKRFDEEFARLTPLWRMAAEAYIPSDAPAEDLPPPITE</sequence>
<dbReference type="EMBL" id="CP004885">
    <property type="protein sequence ID" value="AGX86489.1"/>
    <property type="molecule type" value="Genomic_DNA"/>
</dbReference>
<protein>
    <submittedName>
        <fullName evidence="2">Uncharacterized protein</fullName>
    </submittedName>
</protein>